<evidence type="ECO:0000259" key="2">
    <source>
        <dbReference type="PROSITE" id="PS51166"/>
    </source>
</evidence>
<dbReference type="Proteomes" id="UP001623592">
    <property type="component" value="Unassembled WGS sequence"/>
</dbReference>
<comment type="caution">
    <text evidence="3">The sequence shown here is derived from an EMBL/GenBank/DDBJ whole genome shotgun (WGS) entry which is preliminary data.</text>
</comment>
<dbReference type="SUPFAM" id="SSF49452">
    <property type="entry name" value="Starch-binding domain-like"/>
    <property type="match status" value="1"/>
</dbReference>
<proteinExistence type="predicted"/>
<feature type="compositionally biased region" description="Low complexity" evidence="1">
    <location>
        <begin position="7"/>
        <end position="18"/>
    </location>
</feature>
<feature type="region of interest" description="Disordered" evidence="1">
    <location>
        <begin position="1"/>
        <end position="72"/>
    </location>
</feature>
<organism evidence="3 4">
    <name type="scientific">Clostridium neuense</name>
    <dbReference type="NCBI Taxonomy" id="1728934"/>
    <lineage>
        <taxon>Bacteria</taxon>
        <taxon>Bacillati</taxon>
        <taxon>Bacillota</taxon>
        <taxon>Clostridia</taxon>
        <taxon>Eubacteriales</taxon>
        <taxon>Clostridiaceae</taxon>
        <taxon>Clostridium</taxon>
    </lineage>
</organism>
<dbReference type="PANTHER" id="PTHR15048:SF0">
    <property type="entry name" value="STARCH-BINDING DOMAIN-CONTAINING PROTEIN 1"/>
    <property type="match status" value="1"/>
</dbReference>
<dbReference type="RefSeq" id="WP_406788442.1">
    <property type="nucleotide sequence ID" value="NZ_JBJIAA010000012.1"/>
</dbReference>
<dbReference type="Gene3D" id="2.60.40.10">
    <property type="entry name" value="Immunoglobulins"/>
    <property type="match status" value="1"/>
</dbReference>
<dbReference type="InterPro" id="IPR013783">
    <property type="entry name" value="Ig-like_fold"/>
</dbReference>
<dbReference type="EMBL" id="JBJIAA010000012">
    <property type="protein sequence ID" value="MFL0251793.1"/>
    <property type="molecule type" value="Genomic_DNA"/>
</dbReference>
<keyword evidence="4" id="KW-1185">Reference proteome</keyword>
<name>A0ABW8TGZ5_9CLOT</name>
<protein>
    <submittedName>
        <fullName evidence="3">CBM20 domain-containing protein</fullName>
    </submittedName>
</protein>
<accession>A0ABW8TGZ5</accession>
<dbReference type="CDD" id="cd05467">
    <property type="entry name" value="CBM20"/>
    <property type="match status" value="1"/>
</dbReference>
<sequence>MKKSNVKKSTSTKISSSKPENTSIKKAVGTSIVKSSSDETKNISETKEKNTVTLSKTSCETHKSTAHETKKKSDTKKTTIEFTFKVNNKTSYFGEKLYVCGSIKELGNWDVKNAFALNTDENLYPSWKGTITLPVDTYIEFKFVSVGNDGTTENVIWEDGENRAATITKESDNYESDWNETK</sequence>
<feature type="compositionally biased region" description="Basic and acidic residues" evidence="1">
    <location>
        <begin position="36"/>
        <end position="50"/>
    </location>
</feature>
<dbReference type="PROSITE" id="PS51166">
    <property type="entry name" value="CBM20"/>
    <property type="match status" value="1"/>
</dbReference>
<dbReference type="InterPro" id="IPR002044">
    <property type="entry name" value="CBM20"/>
</dbReference>
<feature type="compositionally biased region" description="Basic and acidic residues" evidence="1">
    <location>
        <begin position="59"/>
        <end position="72"/>
    </location>
</feature>
<dbReference type="Pfam" id="PF00686">
    <property type="entry name" value="CBM_20"/>
    <property type="match status" value="1"/>
</dbReference>
<dbReference type="SMART" id="SM01065">
    <property type="entry name" value="CBM_2"/>
    <property type="match status" value="1"/>
</dbReference>
<dbReference type="InterPro" id="IPR013784">
    <property type="entry name" value="Carb-bd-like_fold"/>
</dbReference>
<evidence type="ECO:0000313" key="3">
    <source>
        <dbReference type="EMBL" id="MFL0251793.1"/>
    </source>
</evidence>
<reference evidence="3 4" key="1">
    <citation type="submission" date="2024-11" db="EMBL/GenBank/DDBJ databases">
        <authorList>
            <person name="Heng Y.C."/>
            <person name="Lim A.C.H."/>
            <person name="Lee J.K.Y."/>
            <person name="Kittelmann S."/>
        </authorList>
    </citation>
    <scope>NUCLEOTIDE SEQUENCE [LARGE SCALE GENOMIC DNA]</scope>
    <source>
        <strain evidence="3 4">WILCCON 0114</strain>
    </source>
</reference>
<feature type="domain" description="CBM20" evidence="2">
    <location>
        <begin position="74"/>
        <end position="180"/>
    </location>
</feature>
<evidence type="ECO:0000256" key="1">
    <source>
        <dbReference type="SAM" id="MobiDB-lite"/>
    </source>
</evidence>
<gene>
    <name evidence="3" type="ORF">ACJDT4_15345</name>
</gene>
<evidence type="ECO:0000313" key="4">
    <source>
        <dbReference type="Proteomes" id="UP001623592"/>
    </source>
</evidence>
<dbReference type="PANTHER" id="PTHR15048">
    <property type="entry name" value="STARCH-BINDING DOMAIN-CONTAINING PROTEIN 1"/>
    <property type="match status" value="1"/>
</dbReference>